<proteinExistence type="predicted"/>
<organism evidence="1 2">
    <name type="scientific">Plesiocystis pacifica SIR-1</name>
    <dbReference type="NCBI Taxonomy" id="391625"/>
    <lineage>
        <taxon>Bacteria</taxon>
        <taxon>Pseudomonadati</taxon>
        <taxon>Myxococcota</taxon>
        <taxon>Polyangia</taxon>
        <taxon>Nannocystales</taxon>
        <taxon>Nannocystaceae</taxon>
        <taxon>Plesiocystis</taxon>
    </lineage>
</organism>
<dbReference type="PROSITE" id="PS51257">
    <property type="entry name" value="PROKAR_LIPOPROTEIN"/>
    <property type="match status" value="1"/>
</dbReference>
<evidence type="ECO:0008006" key="3">
    <source>
        <dbReference type="Google" id="ProtNLM"/>
    </source>
</evidence>
<dbReference type="AlphaFoldDB" id="A6G7H3"/>
<reference evidence="1 2" key="1">
    <citation type="submission" date="2007-06" db="EMBL/GenBank/DDBJ databases">
        <authorList>
            <person name="Shimkets L."/>
            <person name="Ferriera S."/>
            <person name="Johnson J."/>
            <person name="Kravitz S."/>
            <person name="Beeson K."/>
            <person name="Sutton G."/>
            <person name="Rogers Y.-H."/>
            <person name="Friedman R."/>
            <person name="Frazier M."/>
            <person name="Venter J.C."/>
        </authorList>
    </citation>
    <scope>NUCLEOTIDE SEQUENCE [LARGE SCALE GENOMIC DNA]</scope>
    <source>
        <strain evidence="1 2">SIR-1</strain>
    </source>
</reference>
<keyword evidence="2" id="KW-1185">Reference proteome</keyword>
<accession>A6G7H3</accession>
<gene>
    <name evidence="1" type="ORF">PPSIR1_00575</name>
</gene>
<name>A6G7H3_9BACT</name>
<dbReference type="RefSeq" id="WP_006972668.1">
    <property type="nucleotide sequence ID" value="NZ_ABCS01000034.1"/>
</dbReference>
<evidence type="ECO:0000313" key="2">
    <source>
        <dbReference type="Proteomes" id="UP000005801"/>
    </source>
</evidence>
<comment type="caution">
    <text evidence="1">The sequence shown here is derived from an EMBL/GenBank/DDBJ whole genome shotgun (WGS) entry which is preliminary data.</text>
</comment>
<dbReference type="Proteomes" id="UP000005801">
    <property type="component" value="Unassembled WGS sequence"/>
</dbReference>
<dbReference type="STRING" id="391625.PPSIR1_00575"/>
<dbReference type="EMBL" id="ABCS01000034">
    <property type="protein sequence ID" value="EDM78182.1"/>
    <property type="molecule type" value="Genomic_DNA"/>
</dbReference>
<sequence>MRGRVWLGACLVLASCRPAADAPAEPEADPDPAPAVLVEAPPSKAASTGNAPVEPTREAMFIGVYEALRDGDWAAFEAYAGADVTVRRSNSVGEAAVEMELVTSSQTQAWLGEVRATWAPSCAEDPVDPCRGLNPLALGAYADELRLTCAPGKGSSEGSTCCRHEPMLLHNTPYLVALCFDAGGRVDYVELLDG</sequence>
<evidence type="ECO:0000313" key="1">
    <source>
        <dbReference type="EMBL" id="EDM78182.1"/>
    </source>
</evidence>
<protein>
    <recommendedName>
        <fullName evidence="3">Lipoprotein</fullName>
    </recommendedName>
</protein>